<dbReference type="AlphaFoldDB" id="A0A2P2KVW7"/>
<dbReference type="EMBL" id="GGEC01029353">
    <property type="protein sequence ID" value="MBX09837.1"/>
    <property type="molecule type" value="Transcribed_RNA"/>
</dbReference>
<name>A0A2P2KVW7_RHIMU</name>
<proteinExistence type="predicted"/>
<dbReference type="GO" id="GO:0016787">
    <property type="term" value="F:hydrolase activity"/>
    <property type="evidence" value="ECO:0007669"/>
    <property type="project" value="UniProtKB-KW"/>
</dbReference>
<organism evidence="1">
    <name type="scientific">Rhizophora mucronata</name>
    <name type="common">Asiatic mangrove</name>
    <dbReference type="NCBI Taxonomy" id="61149"/>
    <lineage>
        <taxon>Eukaryota</taxon>
        <taxon>Viridiplantae</taxon>
        <taxon>Streptophyta</taxon>
        <taxon>Embryophyta</taxon>
        <taxon>Tracheophyta</taxon>
        <taxon>Spermatophyta</taxon>
        <taxon>Magnoliopsida</taxon>
        <taxon>eudicotyledons</taxon>
        <taxon>Gunneridae</taxon>
        <taxon>Pentapetalae</taxon>
        <taxon>rosids</taxon>
        <taxon>fabids</taxon>
        <taxon>Malpighiales</taxon>
        <taxon>Rhizophoraceae</taxon>
        <taxon>Rhizophora</taxon>
    </lineage>
</organism>
<evidence type="ECO:0000313" key="1">
    <source>
        <dbReference type="EMBL" id="MBX09837.1"/>
    </source>
</evidence>
<reference evidence="1" key="1">
    <citation type="submission" date="2018-02" db="EMBL/GenBank/DDBJ databases">
        <title>Rhizophora mucronata_Transcriptome.</title>
        <authorList>
            <person name="Meera S.P."/>
            <person name="Sreeshan A."/>
            <person name="Augustine A."/>
        </authorList>
    </citation>
    <scope>NUCLEOTIDE SEQUENCE</scope>
    <source>
        <tissue evidence="1">Leaf</tissue>
    </source>
</reference>
<sequence length="30" mass="3660">MQETIEEHFGRKTCQHLLECHVFQQTQDNE</sequence>
<protein>
    <submittedName>
        <fullName evidence="1">Putative hydrolase C777.06c isoform X2</fullName>
    </submittedName>
</protein>
<accession>A0A2P2KVW7</accession>
<keyword evidence="1" id="KW-0378">Hydrolase</keyword>